<feature type="compositionally biased region" description="Basic and acidic residues" evidence="10">
    <location>
        <begin position="497"/>
        <end position="512"/>
    </location>
</feature>
<feature type="compositionally biased region" description="Low complexity" evidence="10">
    <location>
        <begin position="287"/>
        <end position="300"/>
    </location>
</feature>
<keyword evidence="8" id="KW-0539">Nucleus</keyword>
<keyword evidence="9" id="KW-0131">Cell cycle</keyword>
<keyword evidence="7" id="KW-0833">Ubl conjugation pathway</keyword>
<organism evidence="11 12">
    <name type="scientific">Taxus chinensis</name>
    <name type="common">Chinese yew</name>
    <name type="synonym">Taxus wallichiana var. chinensis</name>
    <dbReference type="NCBI Taxonomy" id="29808"/>
    <lineage>
        <taxon>Eukaryota</taxon>
        <taxon>Viridiplantae</taxon>
        <taxon>Streptophyta</taxon>
        <taxon>Embryophyta</taxon>
        <taxon>Tracheophyta</taxon>
        <taxon>Spermatophyta</taxon>
        <taxon>Pinopsida</taxon>
        <taxon>Pinidae</taxon>
        <taxon>Conifers II</taxon>
        <taxon>Cupressales</taxon>
        <taxon>Taxaceae</taxon>
        <taxon>Taxus</taxon>
    </lineage>
</organism>
<dbReference type="GO" id="GO:0005680">
    <property type="term" value="C:anaphase-promoting complex"/>
    <property type="evidence" value="ECO:0007669"/>
    <property type="project" value="InterPro"/>
</dbReference>
<feature type="compositionally biased region" description="Polar residues" evidence="10">
    <location>
        <begin position="323"/>
        <end position="334"/>
    </location>
</feature>
<dbReference type="GO" id="GO:0070979">
    <property type="term" value="P:protein K11-linked ubiquitination"/>
    <property type="evidence" value="ECO:0007669"/>
    <property type="project" value="TreeGrafter"/>
</dbReference>
<comment type="caution">
    <text evidence="11">The sequence shown here is derived from an EMBL/GenBank/DDBJ whole genome shotgun (WGS) entry which is preliminary data.</text>
</comment>
<comment type="similarity">
    <text evidence="3">Belongs to the APC13 family.</text>
</comment>
<evidence type="ECO:0000256" key="6">
    <source>
        <dbReference type="ARBA" id="ARBA00022776"/>
    </source>
</evidence>
<dbReference type="AlphaFoldDB" id="A0AA38CN46"/>
<keyword evidence="5" id="KW-0132">Cell division</keyword>
<evidence type="ECO:0000256" key="4">
    <source>
        <dbReference type="ARBA" id="ARBA00013935"/>
    </source>
</evidence>
<dbReference type="EMBL" id="JAHRHJ020000009">
    <property type="protein sequence ID" value="KAH9303545.1"/>
    <property type="molecule type" value="Genomic_DNA"/>
</dbReference>
<feature type="region of interest" description="Disordered" evidence="10">
    <location>
        <begin position="32"/>
        <end position="53"/>
    </location>
</feature>
<evidence type="ECO:0000256" key="9">
    <source>
        <dbReference type="ARBA" id="ARBA00023306"/>
    </source>
</evidence>
<evidence type="ECO:0000256" key="2">
    <source>
        <dbReference type="ARBA" id="ARBA00004906"/>
    </source>
</evidence>
<keyword evidence="12" id="KW-1185">Reference proteome</keyword>
<dbReference type="GO" id="GO:0051301">
    <property type="term" value="P:cell division"/>
    <property type="evidence" value="ECO:0007669"/>
    <property type="project" value="UniProtKB-KW"/>
</dbReference>
<dbReference type="PANTHER" id="PTHR28672">
    <property type="entry name" value="ANAPHASE-PROMOTING COMPLEX SUBUNIT 13"/>
    <property type="match status" value="1"/>
</dbReference>
<evidence type="ECO:0000256" key="7">
    <source>
        <dbReference type="ARBA" id="ARBA00022786"/>
    </source>
</evidence>
<sequence length="622" mass="70431">LKMADLSMGILIDIVDEEWMQETLPNDVVPLPAGLPPPGDEIEDSSKRRTTEGVDTKMDAPMAQVKGARQQRVSTRKWMRPWHSCAIMTSFPSWNSHFQQQQYITPPTCFTNPPNQHFGQIQNQHIYPYEQQCQSQFGCEAHQEQGYTCNEDNQMEDVDFVEKIKKMEAMMVQSRAIAQMKAFKIGCRSSCPWGGPFPRHFRPQEKLDFMMKMLPQLAQWTVEIEAYKIGVEQPCQWVSSTPSSGFSLPITQATSSHLEFKILHPVNATPGVNSIFPFPSLPSHLNSSFPFPSKQSSPPQELTEIPSPPKKQDFLPPPPPQKISKSIELQSTSPLAFPNPCWEDKNQNASQGKQQQKEKPNKDEEIRSLKSWALKFGMKKIPLMVKPLEEVGVGKQVVVRTDFVAAEEEQKEVDQQSVYSESSVYVGTLFEENADSIQVAQSAMEEESSEEDLAVPTCPLEQQIEEFDLTNFVLDEEFHQEQDCLQVVEEGEAAPNPKEEEHVLAVEEKSADPRALSIKQVTGEPSVLLSTSSLSSSSAEEEFDLSNSILEDERNHDDQVTDQEDIMEEVEHLQQDNNEVVYLSDLEECFDEEEPVEFPPFSLSSSKFQTLEPTIMKESIHL</sequence>
<proteinExistence type="inferred from homology"/>
<protein>
    <recommendedName>
        <fullName evidence="4">Anaphase-promoting complex subunit 13</fullName>
    </recommendedName>
</protein>
<gene>
    <name evidence="11" type="ORF">KI387_044426</name>
</gene>
<accession>A0AA38CN46</accession>
<dbReference type="PANTHER" id="PTHR28672:SF1">
    <property type="entry name" value="ANAPHASE-PROMOTING COMPLEX SUBUNIT 13"/>
    <property type="match status" value="1"/>
</dbReference>
<feature type="region of interest" description="Disordered" evidence="10">
    <location>
        <begin position="492"/>
        <end position="560"/>
    </location>
</feature>
<evidence type="ECO:0000256" key="3">
    <source>
        <dbReference type="ARBA" id="ARBA00006940"/>
    </source>
</evidence>
<feature type="compositionally biased region" description="Basic and acidic residues" evidence="10">
    <location>
        <begin position="355"/>
        <end position="365"/>
    </location>
</feature>
<feature type="region of interest" description="Disordered" evidence="10">
    <location>
        <begin position="287"/>
        <end position="365"/>
    </location>
</feature>
<feature type="compositionally biased region" description="Low complexity" evidence="10">
    <location>
        <begin position="524"/>
        <end position="538"/>
    </location>
</feature>
<keyword evidence="6" id="KW-0498">Mitosis</keyword>
<evidence type="ECO:0000313" key="12">
    <source>
        <dbReference type="Proteomes" id="UP000824469"/>
    </source>
</evidence>
<evidence type="ECO:0000256" key="10">
    <source>
        <dbReference type="SAM" id="MobiDB-lite"/>
    </source>
</evidence>
<evidence type="ECO:0000256" key="1">
    <source>
        <dbReference type="ARBA" id="ARBA00004123"/>
    </source>
</evidence>
<evidence type="ECO:0000256" key="5">
    <source>
        <dbReference type="ARBA" id="ARBA00022618"/>
    </source>
</evidence>
<comment type="subcellular location">
    <subcellularLocation>
        <location evidence="1">Nucleus</location>
    </subcellularLocation>
</comment>
<feature type="compositionally biased region" description="Basic and acidic residues" evidence="10">
    <location>
        <begin position="44"/>
        <end position="53"/>
    </location>
</feature>
<reference evidence="11 12" key="1">
    <citation type="journal article" date="2021" name="Nat. Plants">
        <title>The Taxus genome provides insights into paclitaxel biosynthesis.</title>
        <authorList>
            <person name="Xiong X."/>
            <person name="Gou J."/>
            <person name="Liao Q."/>
            <person name="Li Y."/>
            <person name="Zhou Q."/>
            <person name="Bi G."/>
            <person name="Li C."/>
            <person name="Du R."/>
            <person name="Wang X."/>
            <person name="Sun T."/>
            <person name="Guo L."/>
            <person name="Liang H."/>
            <person name="Lu P."/>
            <person name="Wu Y."/>
            <person name="Zhang Z."/>
            <person name="Ro D.K."/>
            <person name="Shang Y."/>
            <person name="Huang S."/>
            <person name="Yan J."/>
        </authorList>
    </citation>
    <scope>NUCLEOTIDE SEQUENCE [LARGE SCALE GENOMIC DNA]</scope>
    <source>
        <strain evidence="11">Ta-2019</strain>
    </source>
</reference>
<dbReference type="Proteomes" id="UP000824469">
    <property type="component" value="Unassembled WGS sequence"/>
</dbReference>
<comment type="pathway">
    <text evidence="2">Protein modification; protein ubiquitination.</text>
</comment>
<name>A0AA38CN46_TAXCH</name>
<dbReference type="InterPro" id="IPR008401">
    <property type="entry name" value="Apc13"/>
</dbReference>
<evidence type="ECO:0000313" key="11">
    <source>
        <dbReference type="EMBL" id="KAH9303545.1"/>
    </source>
</evidence>
<feature type="non-terminal residue" evidence="11">
    <location>
        <position position="622"/>
    </location>
</feature>
<evidence type="ECO:0000256" key="8">
    <source>
        <dbReference type="ARBA" id="ARBA00023242"/>
    </source>
</evidence>